<dbReference type="GO" id="GO:1902201">
    <property type="term" value="P:negative regulation of bacterial-type flagellum-dependent cell motility"/>
    <property type="evidence" value="ECO:0007669"/>
    <property type="project" value="TreeGrafter"/>
</dbReference>
<dbReference type="SUPFAM" id="SSF55073">
    <property type="entry name" value="Nucleotide cyclase"/>
    <property type="match status" value="1"/>
</dbReference>
<dbReference type="GO" id="GO:0043709">
    <property type="term" value="P:cell adhesion involved in single-species biofilm formation"/>
    <property type="evidence" value="ECO:0007669"/>
    <property type="project" value="TreeGrafter"/>
</dbReference>
<evidence type="ECO:0000259" key="3">
    <source>
        <dbReference type="PROSITE" id="PS50110"/>
    </source>
</evidence>
<dbReference type="PROSITE" id="PS50887">
    <property type="entry name" value="GGDEF"/>
    <property type="match status" value="1"/>
</dbReference>
<dbReference type="CDD" id="cd01949">
    <property type="entry name" value="GGDEF"/>
    <property type="match status" value="1"/>
</dbReference>
<reference evidence="6" key="1">
    <citation type="submission" date="2018-04" db="EMBL/GenBank/DDBJ databases">
        <authorList>
            <person name="Cornet L."/>
        </authorList>
    </citation>
    <scope>NUCLEOTIDE SEQUENCE [LARGE SCALE GENOMIC DNA]</scope>
</reference>
<keyword evidence="2" id="KW-0175">Coiled coil</keyword>
<organism evidence="5 6">
    <name type="scientific">Leptolyngbya foveolarum</name>
    <dbReference type="NCBI Taxonomy" id="47253"/>
    <lineage>
        <taxon>Bacteria</taxon>
        <taxon>Bacillati</taxon>
        <taxon>Cyanobacteriota</taxon>
        <taxon>Cyanophyceae</taxon>
        <taxon>Leptolyngbyales</taxon>
        <taxon>Leptolyngbyaceae</taxon>
        <taxon>Leptolyngbya group</taxon>
        <taxon>Leptolyngbya</taxon>
    </lineage>
</organism>
<dbReference type="SMART" id="SM00267">
    <property type="entry name" value="GGDEF"/>
    <property type="match status" value="1"/>
</dbReference>
<dbReference type="InterPro" id="IPR050469">
    <property type="entry name" value="Diguanylate_Cyclase"/>
</dbReference>
<feature type="domain" description="Response regulatory" evidence="3">
    <location>
        <begin position="12"/>
        <end position="128"/>
    </location>
</feature>
<dbReference type="Pfam" id="PF00072">
    <property type="entry name" value="Response_reg"/>
    <property type="match status" value="1"/>
</dbReference>
<feature type="domain" description="GGDEF" evidence="4">
    <location>
        <begin position="192"/>
        <end position="324"/>
    </location>
</feature>
<reference evidence="5 6" key="2">
    <citation type="submission" date="2018-06" db="EMBL/GenBank/DDBJ databases">
        <title>Metagenomic assembly of (sub)arctic Cyanobacteria and their associated microbiome from non-axenic cultures.</title>
        <authorList>
            <person name="Baurain D."/>
        </authorList>
    </citation>
    <scope>NUCLEOTIDE SEQUENCE [LARGE SCALE GENOMIC DNA]</scope>
    <source>
        <strain evidence="5">ULC129bin1</strain>
    </source>
</reference>
<dbReference type="InterPro" id="IPR043128">
    <property type="entry name" value="Rev_trsase/Diguanyl_cyclase"/>
</dbReference>
<dbReference type="CDD" id="cd19920">
    <property type="entry name" value="REC_PA4781-like"/>
    <property type="match status" value="1"/>
</dbReference>
<feature type="coiled-coil region" evidence="2">
    <location>
        <begin position="127"/>
        <end position="164"/>
    </location>
</feature>
<evidence type="ECO:0000256" key="1">
    <source>
        <dbReference type="PROSITE-ProRule" id="PRU00169"/>
    </source>
</evidence>
<evidence type="ECO:0000313" key="5">
    <source>
        <dbReference type="EMBL" id="PZO08411.1"/>
    </source>
</evidence>
<dbReference type="InterPro" id="IPR001789">
    <property type="entry name" value="Sig_transdc_resp-reg_receiver"/>
</dbReference>
<sequence length="331" mass="37017">MMTLLKSTAAITILIVDDTPDNLWLLTQILESEGYCVRKAPNGKMALQGVHRDPPDLILLDIRMPVMGGYEVCQQLKASTATVHIPILFISALDHMDDKAQAFAMGGQDYITKPFQDMDVLIRVKNQLLIQQQHQQLQQQNQCLEQEIAERLKAEAEVRQLALTDELTALYNRRGFFLLAGQQLKMAQRTQLPCCLLFADVDGLKQINDTFGHEVGDRVIVDAAQLLKQTFRDADIIARLGGDEFAILIPAGSDVVDVLCLRLQANIDQFNQAAARSYQLAMSVGIQVCALTDDASLEHLLAQADKLMYEHKCLKRLSLTPSVREDDRQSD</sequence>
<comment type="caution">
    <text evidence="5">The sequence shown here is derived from an EMBL/GenBank/DDBJ whole genome shotgun (WGS) entry which is preliminary data.</text>
</comment>
<dbReference type="Pfam" id="PF00990">
    <property type="entry name" value="GGDEF"/>
    <property type="match status" value="1"/>
</dbReference>
<proteinExistence type="predicted"/>
<dbReference type="Gene3D" id="3.40.50.2300">
    <property type="match status" value="1"/>
</dbReference>
<protein>
    <submittedName>
        <fullName evidence="5">Diguanylate cyclase response regulator</fullName>
    </submittedName>
</protein>
<dbReference type="PANTHER" id="PTHR45138">
    <property type="entry name" value="REGULATORY COMPONENTS OF SENSORY TRANSDUCTION SYSTEM"/>
    <property type="match status" value="1"/>
</dbReference>
<dbReference type="PROSITE" id="PS50110">
    <property type="entry name" value="RESPONSE_REGULATORY"/>
    <property type="match status" value="1"/>
</dbReference>
<gene>
    <name evidence="5" type="ORF">DCF25_22275</name>
</gene>
<dbReference type="InterPro" id="IPR000160">
    <property type="entry name" value="GGDEF_dom"/>
</dbReference>
<accession>A0A2W4V8K7</accession>
<dbReference type="Proteomes" id="UP000249354">
    <property type="component" value="Unassembled WGS sequence"/>
</dbReference>
<dbReference type="AlphaFoldDB" id="A0A2W4V8K7"/>
<dbReference type="EMBL" id="QBMC01000279">
    <property type="protein sequence ID" value="PZO08411.1"/>
    <property type="molecule type" value="Genomic_DNA"/>
</dbReference>
<name>A0A2W4V8K7_9CYAN</name>
<dbReference type="GO" id="GO:0052621">
    <property type="term" value="F:diguanylate cyclase activity"/>
    <property type="evidence" value="ECO:0007669"/>
    <property type="project" value="TreeGrafter"/>
</dbReference>
<feature type="modified residue" description="4-aspartylphosphate" evidence="1">
    <location>
        <position position="61"/>
    </location>
</feature>
<dbReference type="InterPro" id="IPR029787">
    <property type="entry name" value="Nucleotide_cyclase"/>
</dbReference>
<dbReference type="InterPro" id="IPR011006">
    <property type="entry name" value="CheY-like_superfamily"/>
</dbReference>
<dbReference type="PANTHER" id="PTHR45138:SF9">
    <property type="entry name" value="DIGUANYLATE CYCLASE DGCM-RELATED"/>
    <property type="match status" value="1"/>
</dbReference>
<dbReference type="GO" id="GO:0005886">
    <property type="term" value="C:plasma membrane"/>
    <property type="evidence" value="ECO:0007669"/>
    <property type="project" value="TreeGrafter"/>
</dbReference>
<dbReference type="SMART" id="SM00448">
    <property type="entry name" value="REC"/>
    <property type="match status" value="1"/>
</dbReference>
<dbReference type="Gene3D" id="3.30.70.270">
    <property type="match status" value="1"/>
</dbReference>
<evidence type="ECO:0000259" key="4">
    <source>
        <dbReference type="PROSITE" id="PS50887"/>
    </source>
</evidence>
<dbReference type="SUPFAM" id="SSF52172">
    <property type="entry name" value="CheY-like"/>
    <property type="match status" value="1"/>
</dbReference>
<evidence type="ECO:0000313" key="6">
    <source>
        <dbReference type="Proteomes" id="UP000249354"/>
    </source>
</evidence>
<evidence type="ECO:0000256" key="2">
    <source>
        <dbReference type="SAM" id="Coils"/>
    </source>
</evidence>
<keyword evidence="1" id="KW-0597">Phosphoprotein</keyword>
<dbReference type="NCBIfam" id="TIGR00254">
    <property type="entry name" value="GGDEF"/>
    <property type="match status" value="1"/>
</dbReference>
<dbReference type="GO" id="GO:0000160">
    <property type="term" value="P:phosphorelay signal transduction system"/>
    <property type="evidence" value="ECO:0007669"/>
    <property type="project" value="InterPro"/>
</dbReference>